<dbReference type="GO" id="GO:1905515">
    <property type="term" value="P:non-motile cilium assembly"/>
    <property type="evidence" value="ECO:0007669"/>
    <property type="project" value="Ensembl"/>
</dbReference>
<evidence type="ECO:0000313" key="4">
    <source>
        <dbReference type="Proteomes" id="UP000000715"/>
    </source>
</evidence>
<evidence type="ECO:0000256" key="2">
    <source>
        <dbReference type="SAM" id="MobiDB-lite"/>
    </source>
</evidence>
<dbReference type="GO" id="GO:0031122">
    <property type="term" value="P:cytoplasmic microtubule organization"/>
    <property type="evidence" value="ECO:0007669"/>
    <property type="project" value="Ensembl"/>
</dbReference>
<feature type="coiled-coil region" evidence="1">
    <location>
        <begin position="16"/>
        <end position="43"/>
    </location>
</feature>
<dbReference type="GO" id="GO:0006974">
    <property type="term" value="P:DNA damage response"/>
    <property type="evidence" value="ECO:0007669"/>
    <property type="project" value="Ensembl"/>
</dbReference>
<evidence type="ECO:0000313" key="5">
    <source>
        <dbReference type="RefSeq" id="XP_004754318.1"/>
    </source>
</evidence>
<feature type="compositionally biased region" description="Polar residues" evidence="2">
    <location>
        <begin position="625"/>
        <end position="637"/>
    </location>
</feature>
<dbReference type="RefSeq" id="XP_004754318.1">
    <property type="nucleotide sequence ID" value="XM_004754261.3"/>
</dbReference>
<evidence type="ECO:0000256" key="1">
    <source>
        <dbReference type="SAM" id="Coils"/>
    </source>
</evidence>
<dbReference type="OMA" id="VNINTMN"/>
<dbReference type="Ensembl" id="ENSMPUT00000011960.1">
    <property type="protein sequence ID" value="ENSMPUP00000011767.1"/>
    <property type="gene ID" value="ENSMPUG00000011860.1"/>
</dbReference>
<dbReference type="PANTHER" id="PTHR31935:SF1">
    <property type="entry name" value="COILED-COIL DOMAIN-CONTAINING PROTEIN 13"/>
    <property type="match status" value="1"/>
</dbReference>
<evidence type="ECO:0000313" key="6">
    <source>
        <dbReference type="RefSeq" id="XP_004754319.1"/>
    </source>
</evidence>
<sequence length="746" mass="83558">MAADEGTQDTLRLQFKAMQEMQHKRLQKQMEKQKEKELSLEIKVDDQKESFKISDGLNLLQAGEQNSKNSFEQRMLEDEVAHLREQLRETVDENGRLYKLLKERDFEIKHLKKKIEEDRFAFTGTASVAGDAIATKIVELSKKNRVLTAESEGAKTRVKQLGNRVRELERELQAALAKLPATAATDGGAKASRAQMGDRALPETPEVKALQDRLAATNLKMSDLRNQIQSVKQELRMAQKVLTSEVGEDVNVQQLLSSPGTWRGRAQQILVLQSKVRELEKQLGQTRSQSAGTPRDELPVYPDPRKLSAQEKNLLRIRSLEREKQEGWEKLVAERNALQKELEELKKKLEGVRSRNKVLSSEVKTLRSQMGTLVEKGRHDDELIDALLDQLKQLQEILGSLSLQEEKTRASQRHLDQRVNSEVQQNSSLITQLRAMVAEREAKVQQLEVEIGQLSVQYLQNKGVGKGSGGTEVNTAYTRFLEDPGQTKSPASAGEHIGRLGSSRSVTSLGHTLVESALTWPSLSSPHGASPRFSDSPEQKGWQAQVTEFKALWQAAQVERDRLTEFVSVLQKRVEESNGKLLESEKKLQEERHRSVVLEQHLEKMRLEPGRTSVSQRAAPRSKTGLPTSNTRLNPNGSERKDPSFTQLSNVPMEAQMEELTTRLAIQVEENEMLKAALGSALRGKEEDFRMYHETLGQVKGVFLQALRQQKADTTRMVARGQPGGTGSLRPGEASTAPGSQPGPTS</sequence>
<feature type="compositionally biased region" description="Basic and acidic residues" evidence="2">
    <location>
        <begin position="294"/>
        <end position="305"/>
    </location>
</feature>
<dbReference type="RefSeq" id="XP_044944947.1">
    <property type="nucleotide sequence ID" value="XM_045089012.1"/>
</dbReference>
<dbReference type="KEGG" id="mpuf:101673673"/>
<dbReference type="EMBL" id="AEYP01036096">
    <property type="status" value="NOT_ANNOTATED_CDS"/>
    <property type="molecule type" value="Genomic_DNA"/>
</dbReference>
<feature type="coiled-coil region" evidence="1">
    <location>
        <begin position="207"/>
        <end position="241"/>
    </location>
</feature>
<feature type="region of interest" description="Disordered" evidence="2">
    <location>
        <begin position="713"/>
        <end position="746"/>
    </location>
</feature>
<gene>
    <name evidence="3 5 6 7" type="primary">CCDC13</name>
</gene>
<dbReference type="RefSeq" id="XP_004754319.1">
    <property type="nucleotide sequence ID" value="XM_004754262.3"/>
</dbReference>
<evidence type="ECO:0000313" key="3">
    <source>
        <dbReference type="Ensembl" id="ENSMPUP00000011767.1"/>
    </source>
</evidence>
<feature type="compositionally biased region" description="Polar residues" evidence="2">
    <location>
        <begin position="737"/>
        <end position="746"/>
    </location>
</feature>
<feature type="region of interest" description="Disordered" evidence="2">
    <location>
        <begin position="482"/>
        <end position="502"/>
    </location>
</feature>
<evidence type="ECO:0000313" key="7">
    <source>
        <dbReference type="RefSeq" id="XP_044944947.1"/>
    </source>
</evidence>
<keyword evidence="4" id="KW-1185">Reference proteome</keyword>
<proteinExistence type="predicted"/>
<dbReference type="HOGENOM" id="CLU_026686_0_0_1"/>
<dbReference type="AlphaFoldDB" id="M3YKB0"/>
<feature type="coiled-coil region" evidence="1">
    <location>
        <begin position="328"/>
        <end position="404"/>
    </location>
</feature>
<feature type="compositionally biased region" description="Polar residues" evidence="2">
    <location>
        <begin position="283"/>
        <end position="292"/>
    </location>
</feature>
<dbReference type="PANTHER" id="PTHR31935">
    <property type="entry name" value="COILED-COIL DOMAIN-CONTAINING PROTEIN 13"/>
    <property type="match status" value="1"/>
</dbReference>
<dbReference type="Proteomes" id="UP000000715">
    <property type="component" value="Unplaced"/>
</dbReference>
<dbReference type="GeneID" id="101673673"/>
<feature type="region of interest" description="Disordered" evidence="2">
    <location>
        <begin position="282"/>
        <end position="305"/>
    </location>
</feature>
<feature type="coiled-coil region" evidence="1">
    <location>
        <begin position="430"/>
        <end position="457"/>
    </location>
</feature>
<keyword evidence="1" id="KW-0175">Coiled coil</keyword>
<organism evidence="3">
    <name type="scientific">Mustela putorius furo</name>
    <name type="common">European domestic ferret</name>
    <name type="synonym">Mustela furo</name>
    <dbReference type="NCBI Taxonomy" id="9669"/>
    <lineage>
        <taxon>Eukaryota</taxon>
        <taxon>Metazoa</taxon>
        <taxon>Chordata</taxon>
        <taxon>Craniata</taxon>
        <taxon>Vertebrata</taxon>
        <taxon>Euteleostomi</taxon>
        <taxon>Mammalia</taxon>
        <taxon>Eutheria</taxon>
        <taxon>Laurasiatheria</taxon>
        <taxon>Carnivora</taxon>
        <taxon>Caniformia</taxon>
        <taxon>Musteloidea</taxon>
        <taxon>Mustelidae</taxon>
        <taxon>Mustelinae</taxon>
        <taxon>Mustela</taxon>
    </lineage>
</organism>
<dbReference type="GeneTree" id="ENSGT00390000000596"/>
<dbReference type="STRING" id="9669.ENSMPUP00000011767"/>
<dbReference type="GO" id="GO:0034451">
    <property type="term" value="C:centriolar satellite"/>
    <property type="evidence" value="ECO:0007669"/>
    <property type="project" value="Ensembl"/>
</dbReference>
<protein>
    <submittedName>
        <fullName evidence="3">Coiled-coil domain containing 13</fullName>
    </submittedName>
    <submittedName>
        <fullName evidence="5 6">Coiled-coil domain-containing protein 13</fullName>
    </submittedName>
</protein>
<reference evidence="3" key="1">
    <citation type="submission" date="2024-06" db="UniProtKB">
        <authorList>
            <consortium name="Ensembl"/>
        </authorList>
    </citation>
    <scope>IDENTIFICATION</scope>
</reference>
<feature type="region of interest" description="Disordered" evidence="2">
    <location>
        <begin position="606"/>
        <end position="645"/>
    </location>
</feature>
<accession>M3YKB0</accession>
<name>M3YKB0_MUSPF</name>
<dbReference type="eggNOG" id="ENOG502QSV1">
    <property type="taxonomic scope" value="Eukaryota"/>
</dbReference>
<dbReference type="InterPro" id="IPR038929">
    <property type="entry name" value="CCDC13"/>
</dbReference>
<feature type="coiled-coil region" evidence="1">
    <location>
        <begin position="151"/>
        <end position="178"/>
    </location>
</feature>
<feature type="region of interest" description="Disordered" evidence="2">
    <location>
        <begin position="521"/>
        <end position="541"/>
    </location>
</feature>
<dbReference type="OrthoDB" id="10258312at2759"/>
<dbReference type="CTD" id="152206"/>
<reference evidence="5 6" key="2">
    <citation type="submission" date="2025-04" db="UniProtKB">
        <authorList>
            <consortium name="RefSeq"/>
        </authorList>
    </citation>
    <scope>IDENTIFICATION</scope>
    <source>
        <tissue evidence="5 6">Brain</tissue>
    </source>
</reference>